<dbReference type="Pfam" id="PF02151">
    <property type="entry name" value="UVR"/>
    <property type="match status" value="1"/>
</dbReference>
<dbReference type="EMBL" id="AEEH01000043">
    <property type="protein sequence ID" value="EFM25229.1"/>
    <property type="molecule type" value="Genomic_DNA"/>
</dbReference>
<dbReference type="GO" id="GO:1990170">
    <property type="term" value="P:stress response to cadmium ion"/>
    <property type="evidence" value="ECO:0007669"/>
    <property type="project" value="TreeGrafter"/>
</dbReference>
<dbReference type="AlphaFoldDB" id="E0NLN8"/>
<dbReference type="GO" id="GO:0005507">
    <property type="term" value="F:copper ion binding"/>
    <property type="evidence" value="ECO:0007669"/>
    <property type="project" value="TreeGrafter"/>
</dbReference>
<dbReference type="STRING" id="862517.HMPREF9225_1118"/>
<gene>
    <name evidence="2" type="ORF">HMPREF9225_1118</name>
</gene>
<comment type="caution">
    <text evidence="2">The sequence shown here is derived from an EMBL/GenBank/DDBJ whole genome shotgun (WGS) entry which is preliminary data.</text>
</comment>
<dbReference type="eggNOG" id="COG3880">
    <property type="taxonomic scope" value="Bacteria"/>
</dbReference>
<dbReference type="GO" id="GO:0050897">
    <property type="term" value="F:cobalt ion binding"/>
    <property type="evidence" value="ECO:0007669"/>
    <property type="project" value="TreeGrafter"/>
</dbReference>
<dbReference type="PIRSF" id="PIRSF015034">
    <property type="entry name" value="YacH"/>
    <property type="match status" value="1"/>
</dbReference>
<dbReference type="RefSeq" id="WP_008901932.1">
    <property type="nucleotide sequence ID" value="NZ_GL397071.1"/>
</dbReference>
<proteinExistence type="predicted"/>
<dbReference type="InterPro" id="IPR025542">
    <property type="entry name" value="YacH"/>
</dbReference>
<dbReference type="PROSITE" id="PS50151">
    <property type="entry name" value="UVR"/>
    <property type="match status" value="1"/>
</dbReference>
<name>E0NLN8_9FIRM</name>
<dbReference type="PANTHER" id="PTHR38430">
    <property type="entry name" value="PROTEIN-ARGININE KINASE ACTIVATOR PROTEIN"/>
    <property type="match status" value="1"/>
</dbReference>
<evidence type="ECO:0000313" key="2">
    <source>
        <dbReference type="EMBL" id="EFM25229.1"/>
    </source>
</evidence>
<evidence type="ECO:0000313" key="3">
    <source>
        <dbReference type="Proteomes" id="UP000003280"/>
    </source>
</evidence>
<dbReference type="GO" id="GO:1990169">
    <property type="term" value="P:stress response to copper ion"/>
    <property type="evidence" value="ECO:0007669"/>
    <property type="project" value="TreeGrafter"/>
</dbReference>
<dbReference type="HOGENOM" id="CLU_102553_1_0_9"/>
<dbReference type="GO" id="GO:0046870">
    <property type="term" value="F:cadmium ion binding"/>
    <property type="evidence" value="ECO:0007669"/>
    <property type="project" value="TreeGrafter"/>
</dbReference>
<dbReference type="OrthoDB" id="9788704at2"/>
<dbReference type="Proteomes" id="UP000003280">
    <property type="component" value="Unassembled WGS sequence"/>
</dbReference>
<dbReference type="InterPro" id="IPR001943">
    <property type="entry name" value="UVR_dom"/>
</dbReference>
<feature type="domain" description="UVR" evidence="1">
    <location>
        <begin position="125"/>
        <end position="160"/>
    </location>
</feature>
<organism evidence="2 3">
    <name type="scientific">Peptoniphilus duerdenii ATCC BAA-1640</name>
    <dbReference type="NCBI Taxonomy" id="862517"/>
    <lineage>
        <taxon>Bacteria</taxon>
        <taxon>Bacillati</taxon>
        <taxon>Bacillota</taxon>
        <taxon>Tissierellia</taxon>
        <taxon>Tissierellales</taxon>
        <taxon>Peptoniphilaceae</taxon>
        <taxon>Peptoniphilus</taxon>
    </lineage>
</organism>
<dbReference type="GO" id="GO:0008270">
    <property type="term" value="F:zinc ion binding"/>
    <property type="evidence" value="ECO:0007669"/>
    <property type="project" value="TreeGrafter"/>
</dbReference>
<evidence type="ECO:0000259" key="1">
    <source>
        <dbReference type="PROSITE" id="PS50151"/>
    </source>
</evidence>
<sequence>MICDNCKKRESVISFTKVENNEVTEIHLCKECAAKKFKGNFLMIDGFKDLFKEIFNVEEETIDEEKTCRFCGRKIREVLKTSDLGCIHCYDEFRDEINNFLQNYQLSSVHKGKIPVSSPTDLKVGRKILDLKDKLQEALILENYEEAAILRDEIKDLEVKNDTL</sequence>
<dbReference type="PANTHER" id="PTHR38430:SF1">
    <property type="entry name" value="PROTEIN-ARGININE KINASE ACTIVATOR PROTEIN"/>
    <property type="match status" value="1"/>
</dbReference>
<keyword evidence="3" id="KW-1185">Reference proteome</keyword>
<accession>E0NLN8</accession>
<reference evidence="2 3" key="1">
    <citation type="submission" date="2010-07" db="EMBL/GenBank/DDBJ databases">
        <authorList>
            <person name="Muzny D."/>
            <person name="Qin X."/>
            <person name="Deng J."/>
            <person name="Jiang H."/>
            <person name="Liu Y."/>
            <person name="Qu J."/>
            <person name="Song X.-Z."/>
            <person name="Zhang L."/>
            <person name="Thornton R."/>
            <person name="Coyle M."/>
            <person name="Francisco L."/>
            <person name="Jackson L."/>
            <person name="Javaid M."/>
            <person name="Korchina V."/>
            <person name="Kovar C."/>
            <person name="Mata R."/>
            <person name="Mathew T."/>
            <person name="Ngo R."/>
            <person name="Nguyen L."/>
            <person name="Nguyen N."/>
            <person name="Okwuonu G."/>
            <person name="Ongeri F."/>
            <person name="Pham C."/>
            <person name="Simmons D."/>
            <person name="Wilczek-Boney K."/>
            <person name="Hale W."/>
            <person name="Jakkamsetti A."/>
            <person name="Pham P."/>
            <person name="Ruth R."/>
            <person name="San Lucas F."/>
            <person name="Warren J."/>
            <person name="Zhang J."/>
            <person name="Zhao Z."/>
            <person name="Zhou C."/>
            <person name="Zhu D."/>
            <person name="Lee S."/>
            <person name="Bess C."/>
            <person name="Blankenburg K."/>
            <person name="Forbes L."/>
            <person name="Fu Q."/>
            <person name="Gubbala S."/>
            <person name="Hirani K."/>
            <person name="Jayaseelan J.C."/>
            <person name="Lara F."/>
            <person name="Munidasa M."/>
            <person name="Palculict T."/>
            <person name="Patil S."/>
            <person name="Pu L.-L."/>
            <person name="Saada N."/>
            <person name="Tang L."/>
            <person name="Weissenberger G."/>
            <person name="Zhu Y."/>
            <person name="Hemphill L."/>
            <person name="Shang Y."/>
            <person name="Youmans B."/>
            <person name="Ayvaz T."/>
            <person name="Ross M."/>
            <person name="Santibanez J."/>
            <person name="Aqrawi P."/>
            <person name="Gross S."/>
            <person name="Joshi V."/>
            <person name="Fowler G."/>
            <person name="Nazareth L."/>
            <person name="Reid J."/>
            <person name="Worley K."/>
            <person name="Petrosino J."/>
            <person name="Highlander S."/>
            <person name="Gibbs R."/>
        </authorList>
    </citation>
    <scope>NUCLEOTIDE SEQUENCE [LARGE SCALE GENOMIC DNA]</scope>
    <source>
        <strain evidence="2 3">ATCC BAA-1640</strain>
    </source>
</reference>
<protein>
    <recommendedName>
        <fullName evidence="1">UVR domain-containing protein</fullName>
    </recommendedName>
</protein>